<organism evidence="1 2">
    <name type="scientific">Acinetobacter pittii</name>
    <name type="common">Acinetobacter genomosp. 3</name>
    <dbReference type="NCBI Taxonomy" id="48296"/>
    <lineage>
        <taxon>Bacteria</taxon>
        <taxon>Pseudomonadati</taxon>
        <taxon>Pseudomonadota</taxon>
        <taxon>Gammaproteobacteria</taxon>
        <taxon>Moraxellales</taxon>
        <taxon>Moraxellaceae</taxon>
        <taxon>Acinetobacter</taxon>
        <taxon>Acinetobacter calcoaceticus/baumannii complex</taxon>
    </lineage>
</organism>
<sequence length="169" mass="20314">MSLQSLQKSYDEYVLRFNSFPDLIFVGNNVYRDLYDEFKKNTNWKVVFESRYKIDSIIGCKLIIVPSYHYDYRFDFLEFDDLEECKNLIFDEDFRRSSDYMVINKNLLSISDCKPWEASPPTKSFDYCLNIPFAAIDQFKLENLTKSEIEDRISTYKIRKGIYEPEPRF</sequence>
<dbReference type="AlphaFoldDB" id="A0A242U6T7"/>
<dbReference type="EMBL" id="NGIR01000020">
    <property type="protein sequence ID" value="OTU28923.1"/>
    <property type="molecule type" value="Genomic_DNA"/>
</dbReference>
<evidence type="ECO:0000313" key="2">
    <source>
        <dbReference type="Proteomes" id="UP000195162"/>
    </source>
</evidence>
<accession>A0A242U6T7</accession>
<evidence type="ECO:0000313" key="1">
    <source>
        <dbReference type="EMBL" id="OTU28923.1"/>
    </source>
</evidence>
<dbReference type="Proteomes" id="UP000195162">
    <property type="component" value="Unassembled WGS sequence"/>
</dbReference>
<comment type="caution">
    <text evidence="1">The sequence shown here is derived from an EMBL/GenBank/DDBJ whole genome shotgun (WGS) entry which is preliminary data.</text>
</comment>
<reference evidence="1 2" key="1">
    <citation type="submission" date="2017-05" db="EMBL/GenBank/DDBJ databases">
        <authorList>
            <person name="Song R."/>
            <person name="Chenine A.L."/>
            <person name="Ruprecht R.M."/>
        </authorList>
    </citation>
    <scope>NUCLEOTIDE SEQUENCE [LARGE SCALE GENOMIC DNA]</scope>
    <source>
        <strain evidence="1 2">ARLG1955</strain>
    </source>
</reference>
<dbReference type="RefSeq" id="WP_086375893.1">
    <property type="nucleotide sequence ID" value="NZ_NGIR01000020.1"/>
</dbReference>
<proteinExistence type="predicted"/>
<name>A0A242U6T7_ACIPI</name>
<gene>
    <name evidence="1" type="ORF">CAT59_06890</name>
</gene>
<protein>
    <submittedName>
        <fullName evidence="1">Uncharacterized protein</fullName>
    </submittedName>
</protein>